<reference evidence="6" key="1">
    <citation type="submission" date="2020-12" db="EMBL/GenBank/DDBJ databases">
        <title>Metabolic potential, ecology and presence of endohyphal bacteria is reflected in genomic diversity of Mucoromycotina.</title>
        <authorList>
            <person name="Muszewska A."/>
            <person name="Okrasinska A."/>
            <person name="Steczkiewicz K."/>
            <person name="Drgas O."/>
            <person name="Orlowska M."/>
            <person name="Perlinska-Lenart U."/>
            <person name="Aleksandrzak-Piekarczyk T."/>
            <person name="Szatraj K."/>
            <person name="Zielenkiewicz U."/>
            <person name="Pilsyk S."/>
            <person name="Malc E."/>
            <person name="Mieczkowski P."/>
            <person name="Kruszewska J.S."/>
            <person name="Biernat P."/>
            <person name="Pawlowska J."/>
        </authorList>
    </citation>
    <scope>NUCLEOTIDE SEQUENCE</scope>
    <source>
        <strain evidence="6">WA0000067209</strain>
    </source>
</reference>
<evidence type="ECO:0000259" key="5">
    <source>
        <dbReference type="Pfam" id="PF13537"/>
    </source>
</evidence>
<dbReference type="PANTHER" id="PTHR45937">
    <property type="entry name" value="ASPARAGINE SYNTHETASE DOMAIN-CONTAINING PROTEIN 1"/>
    <property type="match status" value="1"/>
</dbReference>
<evidence type="ECO:0000259" key="4">
    <source>
        <dbReference type="Pfam" id="PF00733"/>
    </source>
</evidence>
<keyword evidence="1" id="KW-0028">Amino-acid biosynthesis</keyword>
<gene>
    <name evidence="6" type="ORF">INT43_003189</name>
</gene>
<dbReference type="GO" id="GO:0004066">
    <property type="term" value="F:asparagine synthase (glutamine-hydrolyzing) activity"/>
    <property type="evidence" value="ECO:0007669"/>
    <property type="project" value="InterPro"/>
</dbReference>
<dbReference type="EMBL" id="JAEPQZ010000008">
    <property type="protein sequence ID" value="KAG2177942.1"/>
    <property type="molecule type" value="Genomic_DNA"/>
</dbReference>
<dbReference type="AlphaFoldDB" id="A0A8H7PPM4"/>
<dbReference type="SUPFAM" id="SSF52402">
    <property type="entry name" value="Adenine nucleotide alpha hydrolases-like"/>
    <property type="match status" value="1"/>
</dbReference>
<feature type="domain" description="Asparagine synthetase" evidence="4">
    <location>
        <begin position="479"/>
        <end position="580"/>
    </location>
</feature>
<dbReference type="CDD" id="cd01991">
    <property type="entry name" value="Asn_synthase_B_C"/>
    <property type="match status" value="1"/>
</dbReference>
<dbReference type="InterPro" id="IPR029055">
    <property type="entry name" value="Ntn_hydrolases_N"/>
</dbReference>
<organism evidence="6 7">
    <name type="scientific">Mortierella isabellina</name>
    <name type="common">Filamentous fungus</name>
    <name type="synonym">Umbelopsis isabellina</name>
    <dbReference type="NCBI Taxonomy" id="91625"/>
    <lineage>
        <taxon>Eukaryota</taxon>
        <taxon>Fungi</taxon>
        <taxon>Fungi incertae sedis</taxon>
        <taxon>Mucoromycota</taxon>
        <taxon>Mucoromycotina</taxon>
        <taxon>Umbelopsidomycetes</taxon>
        <taxon>Umbelopsidales</taxon>
        <taxon>Umbelopsidaceae</taxon>
        <taxon>Umbelopsis</taxon>
    </lineage>
</organism>
<evidence type="ECO:0000256" key="1">
    <source>
        <dbReference type="ARBA" id="ARBA00022605"/>
    </source>
</evidence>
<dbReference type="InterPro" id="IPR001962">
    <property type="entry name" value="Asn_synthase"/>
</dbReference>
<evidence type="ECO:0000313" key="6">
    <source>
        <dbReference type="EMBL" id="KAG2177942.1"/>
    </source>
</evidence>
<proteinExistence type="predicted"/>
<keyword evidence="7" id="KW-1185">Reference proteome</keyword>
<dbReference type="Gene3D" id="3.40.50.620">
    <property type="entry name" value="HUPs"/>
    <property type="match status" value="1"/>
</dbReference>
<feature type="domain" description="Glutamine amidotransferase type-2" evidence="5">
    <location>
        <begin position="66"/>
        <end position="169"/>
    </location>
</feature>
<dbReference type="InterPro" id="IPR014729">
    <property type="entry name" value="Rossmann-like_a/b/a_fold"/>
</dbReference>
<accession>A0A8H7PPM4</accession>
<name>A0A8H7PPM4_MORIS</name>
<evidence type="ECO:0000256" key="2">
    <source>
        <dbReference type="ARBA" id="ARBA00022888"/>
    </source>
</evidence>
<dbReference type="Gene3D" id="3.60.20.10">
    <property type="entry name" value="Glutamine Phosphoribosylpyrophosphate, subunit 1, domain 1"/>
    <property type="match status" value="1"/>
</dbReference>
<protein>
    <recommendedName>
        <fullName evidence="8">Glutamine amidotransferase type-2 domain-containing protein</fullName>
    </recommendedName>
</protein>
<dbReference type="GO" id="GO:0006529">
    <property type="term" value="P:asparagine biosynthetic process"/>
    <property type="evidence" value="ECO:0007669"/>
    <property type="project" value="UniProtKB-KW"/>
</dbReference>
<sequence length="593" mass="67278">MQIEIVCTMQLLAADPLFLTGPDATNSHVLSFGNSTSISEEKSLNNAVGMEFFGAVLHLRGVHVVQQPLVDKRQDVLCWNGEIFGGIDVAADENDTQMLMRELEQINEIEDDWSDSQVLDVLQRIEGPYSIVYWQASTSRLWFARDCLGRRSLLWHKPTSAEDNFYLSSISSTADVGFWEEVPANGIYCIHMDRLIQDNGTNNFAESTTHFRWRHPQDENDTSESRFLALPFPKVNAEILESLSTDTIDVEDDFVPPISEELRNAISQFHSVLGDSVRRRVIDIPSHKASDNSKVAILFSGGLDCLCLAALADQYLPHDQTIDLLNVAFENPRINQNKKGPINYDVPDRKTGRCSVQELRAISPKRTWNFVEINVPYEEATQCRQQIIHRMAPLDTVMDLVRINDGQRIFFIANNTNVGTNVQSIAMAFWFASRGRGIIKQADGTEIPYESNARVLLSGLGADEQLGGYSRHREAFRQGGWQQMIQELQLDVDRIAARNMGRDDRIISDHGKEVRFPFLSTNVVRWLCATRCDLKMDMRYPRGVGEKSLLRHLCRELGMQEASRNWKRAIQFGAKTAKMTGETRKEKGQHKLL</sequence>
<dbReference type="OrthoDB" id="10252281at2759"/>
<evidence type="ECO:0000256" key="3">
    <source>
        <dbReference type="ARBA" id="ARBA00022962"/>
    </source>
</evidence>
<comment type="caution">
    <text evidence="6">The sequence shown here is derived from an EMBL/GenBank/DDBJ whole genome shotgun (WGS) entry which is preliminary data.</text>
</comment>
<dbReference type="SUPFAM" id="SSF56235">
    <property type="entry name" value="N-terminal nucleophile aminohydrolases (Ntn hydrolases)"/>
    <property type="match status" value="1"/>
</dbReference>
<dbReference type="Proteomes" id="UP000654370">
    <property type="component" value="Unassembled WGS sequence"/>
</dbReference>
<dbReference type="PANTHER" id="PTHR45937:SF1">
    <property type="entry name" value="ASPARAGINE SYNTHETASE DOMAIN-CONTAINING PROTEIN 1"/>
    <property type="match status" value="1"/>
</dbReference>
<keyword evidence="2" id="KW-0061">Asparagine biosynthesis</keyword>
<dbReference type="InterPro" id="IPR051857">
    <property type="entry name" value="Asn_synthetase_domain"/>
</dbReference>
<dbReference type="Pfam" id="PF00733">
    <property type="entry name" value="Asn_synthase"/>
    <property type="match status" value="1"/>
</dbReference>
<dbReference type="Pfam" id="PF13537">
    <property type="entry name" value="GATase_7"/>
    <property type="match status" value="1"/>
</dbReference>
<keyword evidence="3" id="KW-0315">Glutamine amidotransferase</keyword>
<dbReference type="InterPro" id="IPR017932">
    <property type="entry name" value="GATase_2_dom"/>
</dbReference>
<evidence type="ECO:0008006" key="8">
    <source>
        <dbReference type="Google" id="ProtNLM"/>
    </source>
</evidence>
<evidence type="ECO:0000313" key="7">
    <source>
        <dbReference type="Proteomes" id="UP000654370"/>
    </source>
</evidence>